<dbReference type="InterPro" id="IPR029045">
    <property type="entry name" value="ClpP/crotonase-like_dom_sf"/>
</dbReference>
<gene>
    <name evidence="2" type="ORF">ACFSQJ_13530</name>
</gene>
<dbReference type="GO" id="GO:0016787">
    <property type="term" value="F:hydrolase activity"/>
    <property type="evidence" value="ECO:0007669"/>
    <property type="project" value="UniProtKB-KW"/>
</dbReference>
<dbReference type="PROSITE" id="PS51257">
    <property type="entry name" value="PROKAR_LIPOPROTEIN"/>
    <property type="match status" value="1"/>
</dbReference>
<dbReference type="Proteomes" id="UP001597526">
    <property type="component" value="Unassembled WGS sequence"/>
</dbReference>
<dbReference type="RefSeq" id="WP_377767504.1">
    <property type="nucleotide sequence ID" value="NZ_JBHULB010000017.1"/>
</dbReference>
<dbReference type="Pfam" id="PF03572">
    <property type="entry name" value="Peptidase_S41"/>
    <property type="match status" value="1"/>
</dbReference>
<evidence type="ECO:0000313" key="2">
    <source>
        <dbReference type="EMBL" id="MFD2587961.1"/>
    </source>
</evidence>
<dbReference type="EMBL" id="JBHULB010000017">
    <property type="protein sequence ID" value="MFD2587961.1"/>
    <property type="molecule type" value="Genomic_DNA"/>
</dbReference>
<protein>
    <submittedName>
        <fullName evidence="2">S41 family peptidase</fullName>
        <ecNumber evidence="2">3.4.-.-</ecNumber>
    </submittedName>
</protein>
<feature type="domain" description="Tail specific protease" evidence="1">
    <location>
        <begin position="117"/>
        <end position="316"/>
    </location>
</feature>
<organism evidence="2 3">
    <name type="scientific">Croceitalea marina</name>
    <dbReference type="NCBI Taxonomy" id="1775166"/>
    <lineage>
        <taxon>Bacteria</taxon>
        <taxon>Pseudomonadati</taxon>
        <taxon>Bacteroidota</taxon>
        <taxon>Flavobacteriia</taxon>
        <taxon>Flavobacteriales</taxon>
        <taxon>Flavobacteriaceae</taxon>
        <taxon>Croceitalea</taxon>
    </lineage>
</organism>
<dbReference type="InterPro" id="IPR005151">
    <property type="entry name" value="Tail-specific_protease"/>
</dbReference>
<dbReference type="Gene3D" id="3.90.226.10">
    <property type="entry name" value="2-enoyl-CoA Hydratase, Chain A, domain 1"/>
    <property type="match status" value="1"/>
</dbReference>
<dbReference type="CDD" id="cd06567">
    <property type="entry name" value="Peptidase_S41"/>
    <property type="match status" value="1"/>
</dbReference>
<evidence type="ECO:0000313" key="3">
    <source>
        <dbReference type="Proteomes" id="UP001597526"/>
    </source>
</evidence>
<dbReference type="EC" id="3.4.-.-" evidence="2"/>
<accession>A0ABW5MYQ2</accession>
<dbReference type="SMART" id="SM00245">
    <property type="entry name" value="TSPc"/>
    <property type="match status" value="1"/>
</dbReference>
<dbReference type="SUPFAM" id="SSF52096">
    <property type="entry name" value="ClpP/crotonase"/>
    <property type="match status" value="1"/>
</dbReference>
<sequence>MKKIAIIISCSLTILSCSDRANNARKRLDISELENTSDSITYFLDSTFAIIKRHGLYKDKLDWENIHDTYYKPNVKKDSLEAIFSVFSEIFNTMEDKHSMMWHGKILYSATIDFNDTLPEAKETLREAYKTGEAVLMAKRIEDYGYIRIPYLRSSDDFEEEVAKSQEIQDMICDIYSDDIKGWILDLRLNGGGDMFPMISGIQQFLGEGTFASVLEQHKTTDWYIKDGGVYYDKDRAAELKNYCLPKNLINAKVAVLTSQFTASSGEITGLAFKGRPNTIFIGERSKGLMTANEVYSLPFGEGIEPLGIILTLSIGYEQDRNNNQMSFLRPDIYLFEDDNFHELEKDKKVIEAIKWFKSDEKI</sequence>
<proteinExistence type="predicted"/>
<reference evidence="3" key="1">
    <citation type="journal article" date="2019" name="Int. J. Syst. Evol. Microbiol.">
        <title>The Global Catalogue of Microorganisms (GCM) 10K type strain sequencing project: providing services to taxonomists for standard genome sequencing and annotation.</title>
        <authorList>
            <consortium name="The Broad Institute Genomics Platform"/>
            <consortium name="The Broad Institute Genome Sequencing Center for Infectious Disease"/>
            <person name="Wu L."/>
            <person name="Ma J."/>
        </authorList>
    </citation>
    <scope>NUCLEOTIDE SEQUENCE [LARGE SCALE GENOMIC DNA]</scope>
    <source>
        <strain evidence="3">KCTC 52368</strain>
    </source>
</reference>
<name>A0ABW5MYQ2_9FLAO</name>
<keyword evidence="3" id="KW-1185">Reference proteome</keyword>
<comment type="caution">
    <text evidence="2">The sequence shown here is derived from an EMBL/GenBank/DDBJ whole genome shotgun (WGS) entry which is preliminary data.</text>
</comment>
<keyword evidence="2" id="KW-0378">Hydrolase</keyword>
<evidence type="ECO:0000259" key="1">
    <source>
        <dbReference type="SMART" id="SM00245"/>
    </source>
</evidence>